<feature type="region of interest" description="Disordered" evidence="1">
    <location>
        <begin position="137"/>
        <end position="165"/>
    </location>
</feature>
<keyword evidence="4" id="KW-1185">Reference proteome</keyword>
<dbReference type="EMBL" id="JAVHJV010000001">
    <property type="protein sequence ID" value="KAK5946269.1"/>
    <property type="molecule type" value="Genomic_DNA"/>
</dbReference>
<evidence type="ECO:0000259" key="2">
    <source>
        <dbReference type="Pfam" id="PF14420"/>
    </source>
</evidence>
<reference evidence="3 4" key="1">
    <citation type="journal article" date="2023" name="Res Sq">
        <title>Genomic and morphological characterization of Knufia obscura isolated from the Mars 2020 spacecraft assembly facility.</title>
        <authorList>
            <person name="Chander A.M."/>
            <person name="Teixeira M.M."/>
            <person name="Singh N.K."/>
            <person name="Williams M.P."/>
            <person name="Parker C.W."/>
            <person name="Leo P."/>
            <person name="Stajich J.E."/>
            <person name="Torok T."/>
            <person name="Tighe S."/>
            <person name="Mason C.E."/>
            <person name="Venkateswaran K."/>
        </authorList>
    </citation>
    <scope>NUCLEOTIDE SEQUENCE [LARGE SCALE GENOMIC DNA]</scope>
    <source>
        <strain evidence="3 4">CCFEE 5817</strain>
    </source>
</reference>
<dbReference type="SUPFAM" id="SSF48452">
    <property type="entry name" value="TPR-like"/>
    <property type="match status" value="1"/>
</dbReference>
<dbReference type="PANTHER" id="PTHR38788">
    <property type="entry name" value="CLR5 DOMAIN-CONTAINING PROTEIN"/>
    <property type="match status" value="1"/>
</dbReference>
<dbReference type="InterPro" id="IPR025676">
    <property type="entry name" value="Clr5_dom"/>
</dbReference>
<accession>A0ABR0S1R6</accession>
<feature type="domain" description="Clr5" evidence="2">
    <location>
        <begin position="47"/>
        <end position="99"/>
    </location>
</feature>
<sequence>MDTATGHTPWQVPTLQDFESTYIPEEMLQTPPAPESEALPKRRPYTRAEWVTIRPVFTQLYIDRDMILRDVIQHLNTEHDFYPTGQMCKKRIAAWGLSKNTKAAEKERALEELHRGASPTTILERIPERKLSRYQKSRSNRTACAARPNKVVKPSSRRPVSTTHHDMESSWYTKNVLQIAVSVHPSPTRSLALPGAFADTDLFLRAAREVMLVQAMQTEQVQSSSCVRLYNLLMNGMVLWRKNASAAACRNFSEAADMITANLRRGIVLDVLLFYLSPSVWMSGCQAMYQAFARFLSGVTTKCLRRQHPMTTVVLRLHSKGIDDDEQLRMWDCIVDHFVEPKQHVDRWWYLVRLRWQYCRGIGRYDLAKRYCQEARAVARTSRHHDIYKEIELRRELGFSHLLQGDNATANEHFRGCLELGQVNLELFWQEASSALLGLALVYKRSDEVSRALKARERAFRLAVEYGGRGHARTIDALAALLRFCERKGLYVESDRIKKEYAESFNDLQEITDGMWNIKLGDNAPQEGTNVGFAAVDQMKWTTQSNLDLHGDPLPVGSSNFSLVLDPNWKKRNLIATSSIPTNYDALADRPATNDYSLQDFDTAANWPAMNDYSNFQQGQIIGEW</sequence>
<comment type="caution">
    <text evidence="3">The sequence shown here is derived from an EMBL/GenBank/DDBJ whole genome shotgun (WGS) entry which is preliminary data.</text>
</comment>
<protein>
    <recommendedName>
        <fullName evidence="2">Clr5 domain-containing protein</fullName>
    </recommendedName>
</protein>
<dbReference type="Proteomes" id="UP001334248">
    <property type="component" value="Unassembled WGS sequence"/>
</dbReference>
<evidence type="ECO:0000313" key="4">
    <source>
        <dbReference type="Proteomes" id="UP001334248"/>
    </source>
</evidence>
<dbReference type="PANTHER" id="PTHR38788:SF3">
    <property type="entry name" value="CLR5 DOMAIN-CONTAINING PROTEIN"/>
    <property type="match status" value="1"/>
</dbReference>
<dbReference type="InterPro" id="IPR011990">
    <property type="entry name" value="TPR-like_helical_dom_sf"/>
</dbReference>
<dbReference type="Pfam" id="PF14420">
    <property type="entry name" value="Clr5"/>
    <property type="match status" value="1"/>
</dbReference>
<name>A0ABR0S1R6_9EURO</name>
<dbReference type="GeneID" id="89993860"/>
<dbReference type="RefSeq" id="XP_064734359.1">
    <property type="nucleotide sequence ID" value="XM_064868862.1"/>
</dbReference>
<evidence type="ECO:0000313" key="3">
    <source>
        <dbReference type="EMBL" id="KAK5946269.1"/>
    </source>
</evidence>
<gene>
    <name evidence="3" type="ORF">PMZ80_000411</name>
</gene>
<proteinExistence type="predicted"/>
<organism evidence="3 4">
    <name type="scientific">Knufia obscura</name>
    <dbReference type="NCBI Taxonomy" id="1635080"/>
    <lineage>
        <taxon>Eukaryota</taxon>
        <taxon>Fungi</taxon>
        <taxon>Dikarya</taxon>
        <taxon>Ascomycota</taxon>
        <taxon>Pezizomycotina</taxon>
        <taxon>Eurotiomycetes</taxon>
        <taxon>Chaetothyriomycetidae</taxon>
        <taxon>Chaetothyriales</taxon>
        <taxon>Trichomeriaceae</taxon>
        <taxon>Knufia</taxon>
    </lineage>
</organism>
<evidence type="ECO:0000256" key="1">
    <source>
        <dbReference type="SAM" id="MobiDB-lite"/>
    </source>
</evidence>
<dbReference type="Gene3D" id="1.25.40.10">
    <property type="entry name" value="Tetratricopeptide repeat domain"/>
    <property type="match status" value="1"/>
</dbReference>